<dbReference type="InterPro" id="IPR045030">
    <property type="entry name" value="LYSM1-4"/>
</dbReference>
<dbReference type="HOGENOM" id="CLU_070842_0_0_1"/>
<dbReference type="PANTHER" id="PTHR20932">
    <property type="entry name" value="LYSM AND PUTATIVE PEPTIDOGLYCAN-BINDING DOMAIN-CONTAINING PROTEIN"/>
    <property type="match status" value="1"/>
</dbReference>
<evidence type="ECO:0000313" key="4">
    <source>
        <dbReference type="Proteomes" id="UP000031575"/>
    </source>
</evidence>
<feature type="region of interest" description="Disordered" evidence="1">
    <location>
        <begin position="71"/>
        <end position="144"/>
    </location>
</feature>
<dbReference type="GeneID" id="63674113"/>
<dbReference type="EMBL" id="AWTV01000008">
    <property type="protein sequence ID" value="KIH90649.1"/>
    <property type="molecule type" value="Genomic_DNA"/>
</dbReference>
<accession>A0A0C2EVT6</accession>
<sequence length="317" mass="34106">MTSYCCTCAAPLSAGIPITPAAPVTPKDAMTGSPQHRQLPCCDRFVCSPCLTKNARFVTYCPYCQIATAPPPSKTMASATSDLLPPGLKAPPPYRRFGAGASTSADAQSSTDEAPPPYSTNNAPNNNATSSPSSPLSPSSLSFPSEKDAGPVLHYLDHDRDSIASLSLRYNVPAAQLRQANRLAADHLLQARRVIQIPSSAHAALASLSPQPVESEAEGRRKAAIRRFMVACKVSDYDLAVLYLEQTAWRGEDAELGYDYDLRAAVEAFQADEQWERSHPVEAAKQKANARRKKAHKNSGTDGTDGRVGGFFSRRRS</sequence>
<feature type="compositionally biased region" description="Basic residues" evidence="1">
    <location>
        <begin position="288"/>
        <end position="297"/>
    </location>
</feature>
<comment type="caution">
    <text evidence="3">The sequence shown here is derived from an EMBL/GenBank/DDBJ whole genome shotgun (WGS) entry which is preliminary data.</text>
</comment>
<feature type="compositionally biased region" description="Low complexity" evidence="1">
    <location>
        <begin position="98"/>
        <end position="112"/>
    </location>
</feature>
<evidence type="ECO:0000313" key="3">
    <source>
        <dbReference type="EMBL" id="KIH90649.1"/>
    </source>
</evidence>
<dbReference type="Pfam" id="PF01476">
    <property type="entry name" value="LysM"/>
    <property type="match status" value="1"/>
</dbReference>
<keyword evidence="4" id="KW-1185">Reference proteome</keyword>
<dbReference type="OrthoDB" id="2107166at2759"/>
<dbReference type="PROSITE" id="PS51782">
    <property type="entry name" value="LYSM"/>
    <property type="match status" value="1"/>
</dbReference>
<dbReference type="RefSeq" id="XP_040618659.1">
    <property type="nucleotide sequence ID" value="XM_040759192.1"/>
</dbReference>
<feature type="region of interest" description="Disordered" evidence="1">
    <location>
        <begin position="276"/>
        <end position="317"/>
    </location>
</feature>
<evidence type="ECO:0000256" key="1">
    <source>
        <dbReference type="SAM" id="MobiDB-lite"/>
    </source>
</evidence>
<evidence type="ECO:0000259" key="2">
    <source>
        <dbReference type="PROSITE" id="PS51782"/>
    </source>
</evidence>
<dbReference type="PANTHER" id="PTHR20932:SF31">
    <property type="entry name" value="RING-TYPE DOMAIN-CONTAINING PROTEIN"/>
    <property type="match status" value="1"/>
</dbReference>
<dbReference type="Proteomes" id="UP000031575">
    <property type="component" value="Unassembled WGS sequence"/>
</dbReference>
<feature type="compositionally biased region" description="Basic and acidic residues" evidence="1">
    <location>
        <begin position="276"/>
        <end position="285"/>
    </location>
</feature>
<dbReference type="InterPro" id="IPR036779">
    <property type="entry name" value="LysM_dom_sf"/>
</dbReference>
<reference evidence="3 4" key="1">
    <citation type="journal article" date="2014" name="BMC Genomics">
        <title>Comparative genomics of the major fungal agents of human and animal Sporotrichosis: Sporothrix schenckii and Sporothrix brasiliensis.</title>
        <authorList>
            <person name="Teixeira M.M."/>
            <person name="de Almeida L.G."/>
            <person name="Kubitschek-Barreira P."/>
            <person name="Alves F.L."/>
            <person name="Kioshima E.S."/>
            <person name="Abadio A.K."/>
            <person name="Fernandes L."/>
            <person name="Derengowski L.S."/>
            <person name="Ferreira K.S."/>
            <person name="Souza R.C."/>
            <person name="Ruiz J.C."/>
            <person name="de Andrade N.C."/>
            <person name="Paes H.C."/>
            <person name="Nicola A.M."/>
            <person name="Albuquerque P."/>
            <person name="Gerber A.L."/>
            <person name="Martins V.P."/>
            <person name="Peconick L.D."/>
            <person name="Neto A.V."/>
            <person name="Chaucanez C.B."/>
            <person name="Silva P.A."/>
            <person name="Cunha O.L."/>
            <person name="de Oliveira F.F."/>
            <person name="dos Santos T.C."/>
            <person name="Barros A.L."/>
            <person name="Soares M.A."/>
            <person name="de Oliveira L.M."/>
            <person name="Marini M.M."/>
            <person name="Villalobos-Duno H."/>
            <person name="Cunha M.M."/>
            <person name="de Hoog S."/>
            <person name="da Silveira J.F."/>
            <person name="Henrissat B."/>
            <person name="Nino-Vega G.A."/>
            <person name="Cisalpino P.S."/>
            <person name="Mora-Montes H.M."/>
            <person name="Almeida S.R."/>
            <person name="Stajich J.E."/>
            <person name="Lopes-Bezerra L.M."/>
            <person name="Vasconcelos A.T."/>
            <person name="Felipe M.S."/>
        </authorList>
    </citation>
    <scope>NUCLEOTIDE SEQUENCE [LARGE SCALE GENOMIC DNA]</scope>
    <source>
        <strain evidence="3 4">5110</strain>
    </source>
</reference>
<protein>
    <recommendedName>
        <fullName evidence="2">LysM domain-containing protein</fullName>
    </recommendedName>
</protein>
<dbReference type="InterPro" id="IPR018392">
    <property type="entry name" value="LysM"/>
</dbReference>
<name>A0A0C2EVT6_9PEZI</name>
<gene>
    <name evidence="3" type="ORF">SPBR_00873</name>
</gene>
<dbReference type="Gene3D" id="3.10.350.10">
    <property type="entry name" value="LysM domain"/>
    <property type="match status" value="1"/>
</dbReference>
<dbReference type="AlphaFoldDB" id="A0A0C2EVT6"/>
<organism evidence="3 4">
    <name type="scientific">Sporothrix brasiliensis 5110</name>
    <dbReference type="NCBI Taxonomy" id="1398154"/>
    <lineage>
        <taxon>Eukaryota</taxon>
        <taxon>Fungi</taxon>
        <taxon>Dikarya</taxon>
        <taxon>Ascomycota</taxon>
        <taxon>Pezizomycotina</taxon>
        <taxon>Sordariomycetes</taxon>
        <taxon>Sordariomycetidae</taxon>
        <taxon>Ophiostomatales</taxon>
        <taxon>Ophiostomataceae</taxon>
        <taxon>Sporothrix</taxon>
    </lineage>
</organism>
<dbReference type="VEuPathDB" id="FungiDB:SPBR_00873"/>
<feature type="domain" description="LysM" evidence="2">
    <location>
        <begin position="153"/>
        <end position="197"/>
    </location>
</feature>
<proteinExistence type="predicted"/>
<feature type="compositionally biased region" description="Low complexity" evidence="1">
    <location>
        <begin position="119"/>
        <end position="144"/>
    </location>
</feature>